<feature type="compositionally biased region" description="Low complexity" evidence="6">
    <location>
        <begin position="532"/>
        <end position="550"/>
    </location>
</feature>
<reference evidence="8" key="1">
    <citation type="submission" date="2022-11" db="EMBL/GenBank/DDBJ databases">
        <title>Parathalassolutuus dongxingensis gen. nov., sp. nov., a novel member of family Oceanospirillaceae isolated from a coastal shrimp pond in Guangxi, China.</title>
        <authorList>
            <person name="Chen H."/>
        </authorList>
    </citation>
    <scope>NUCLEOTIDE SEQUENCE</scope>
    <source>
        <strain evidence="8">G-43</strain>
    </source>
</reference>
<dbReference type="SUPFAM" id="SSF46689">
    <property type="entry name" value="Homeodomain-like"/>
    <property type="match status" value="1"/>
</dbReference>
<dbReference type="FunFam" id="3.40.50.300:FF:000006">
    <property type="entry name" value="DNA-binding transcriptional regulator NtrC"/>
    <property type="match status" value="1"/>
</dbReference>
<dbReference type="PROSITE" id="PS00675">
    <property type="entry name" value="SIGMA54_INTERACT_1"/>
    <property type="match status" value="1"/>
</dbReference>
<evidence type="ECO:0000313" key="8">
    <source>
        <dbReference type="EMBL" id="MCY0964696.1"/>
    </source>
</evidence>
<dbReference type="PANTHER" id="PTHR32071">
    <property type="entry name" value="TRANSCRIPTIONAL REGULATORY PROTEIN"/>
    <property type="match status" value="1"/>
</dbReference>
<evidence type="ECO:0000256" key="4">
    <source>
        <dbReference type="ARBA" id="ARBA00023125"/>
    </source>
</evidence>
<keyword evidence="4" id="KW-0238">DNA-binding</keyword>
<dbReference type="PROSITE" id="PS00688">
    <property type="entry name" value="SIGMA54_INTERACT_3"/>
    <property type="match status" value="1"/>
</dbReference>
<dbReference type="Pfam" id="PF02954">
    <property type="entry name" value="HTH_8"/>
    <property type="match status" value="1"/>
</dbReference>
<dbReference type="InterPro" id="IPR009057">
    <property type="entry name" value="Homeodomain-like_sf"/>
</dbReference>
<dbReference type="Gene3D" id="1.10.10.60">
    <property type="entry name" value="Homeodomain-like"/>
    <property type="match status" value="1"/>
</dbReference>
<dbReference type="Pfam" id="PF00158">
    <property type="entry name" value="Sigma54_activat"/>
    <property type="match status" value="1"/>
</dbReference>
<dbReference type="InterPro" id="IPR002197">
    <property type="entry name" value="HTH_Fis"/>
</dbReference>
<dbReference type="Gene3D" id="3.40.50.300">
    <property type="entry name" value="P-loop containing nucleotide triphosphate hydrolases"/>
    <property type="match status" value="1"/>
</dbReference>
<keyword evidence="5" id="KW-0804">Transcription</keyword>
<dbReference type="InterPro" id="IPR058031">
    <property type="entry name" value="AAA_lid_NorR"/>
</dbReference>
<dbReference type="SUPFAM" id="SSF52540">
    <property type="entry name" value="P-loop containing nucleoside triphosphate hydrolases"/>
    <property type="match status" value="1"/>
</dbReference>
<dbReference type="GO" id="GO:0006355">
    <property type="term" value="P:regulation of DNA-templated transcription"/>
    <property type="evidence" value="ECO:0007669"/>
    <property type="project" value="InterPro"/>
</dbReference>
<protein>
    <submittedName>
        <fullName evidence="8">Sigma 54-interacting transcriptional regulator</fullName>
    </submittedName>
</protein>
<sequence length="624" mass="68247">MTQANSASLHRIYDAIDDRVLSEKFLFAPDSGLVQLFDHRMLMMHGFSMAALRRELIERLGMDKTREMFTRIGYQQGMEDARSIGSCEGHDVHRNLALLPRLREMEGFVRNQAVDLMQVNPDTGEFWGDYYWQSSWEADIHLKQFGISGSPACWMMTGYACGATTAVMGRPILWREVECVAMGHARCRVIGQPLEECDDASEHLHFLQIEDFVAAPGARRRSPTAVPDGAPDAAPDAGKRTASGAEALASHDLPDMVGASASFNAAVHLLKRVAPTDATVLLKGESGVGKERFSKTLHAIGPRAGKPMISVNCAAIPAELVEAELFGVERGAFTGATAARPGRFERANGGTLFLDEISSLPLHAQGKLLRVLQEGEVERVGDVKVRPVDVRIVAAANCDLREEVRAGRFREDLFFRLNVFPIEIPPLRERREDIPLMVSVFVKRFSLRFGKQVRGITRRASEALWAYHWPGNVRELENLVERAVILVDDGASLDVQHLFSGGEEIRGKLFHPAPGGELAQVPANTASNRWPAAASGTAKATAADSSPAASEPHTTAATNTDPHTLSPRTLMQGLLASVGSLEQMEGLALDHALAQADGNISAAARLLQMGRSQFEYRLKKHQGR</sequence>
<keyword evidence="9" id="KW-1185">Reference proteome</keyword>
<feature type="compositionally biased region" description="Low complexity" evidence="6">
    <location>
        <begin position="227"/>
        <end position="236"/>
    </location>
</feature>
<dbReference type="Gene3D" id="3.30.1380.20">
    <property type="entry name" value="Trafficking protein particle complex subunit 3"/>
    <property type="match status" value="1"/>
</dbReference>
<keyword evidence="1" id="KW-0547">Nucleotide-binding</keyword>
<feature type="compositionally biased region" description="Polar residues" evidence="6">
    <location>
        <begin position="552"/>
        <end position="567"/>
    </location>
</feature>
<dbReference type="Proteomes" id="UP001150830">
    <property type="component" value="Unassembled WGS sequence"/>
</dbReference>
<evidence type="ECO:0000313" key="9">
    <source>
        <dbReference type="Proteomes" id="UP001150830"/>
    </source>
</evidence>
<dbReference type="GO" id="GO:0043565">
    <property type="term" value="F:sequence-specific DNA binding"/>
    <property type="evidence" value="ECO:0007669"/>
    <property type="project" value="InterPro"/>
</dbReference>
<dbReference type="Pfam" id="PF02830">
    <property type="entry name" value="V4R"/>
    <property type="match status" value="1"/>
</dbReference>
<dbReference type="RefSeq" id="WP_283172915.1">
    <property type="nucleotide sequence ID" value="NZ_JAPNOA010000019.1"/>
</dbReference>
<comment type="caution">
    <text evidence="8">The sequence shown here is derived from an EMBL/GenBank/DDBJ whole genome shotgun (WGS) entry which is preliminary data.</text>
</comment>
<keyword evidence="3" id="KW-0805">Transcription regulation</keyword>
<evidence type="ECO:0000256" key="2">
    <source>
        <dbReference type="ARBA" id="ARBA00022840"/>
    </source>
</evidence>
<organism evidence="8 9">
    <name type="scientific">Parathalassolituus penaei</name>
    <dbReference type="NCBI Taxonomy" id="2997323"/>
    <lineage>
        <taxon>Bacteria</taxon>
        <taxon>Pseudomonadati</taxon>
        <taxon>Pseudomonadota</taxon>
        <taxon>Gammaproteobacteria</taxon>
        <taxon>Oceanospirillales</taxon>
        <taxon>Oceanospirillaceae</taxon>
        <taxon>Parathalassolituus</taxon>
    </lineage>
</organism>
<keyword evidence="2" id="KW-0067">ATP-binding</keyword>
<evidence type="ECO:0000256" key="6">
    <source>
        <dbReference type="SAM" id="MobiDB-lite"/>
    </source>
</evidence>
<dbReference type="SUPFAM" id="SSF111126">
    <property type="entry name" value="Ligand-binding domain in the NO signalling and Golgi transport"/>
    <property type="match status" value="1"/>
</dbReference>
<dbReference type="InterPro" id="IPR025662">
    <property type="entry name" value="Sigma_54_int_dom_ATP-bd_1"/>
</dbReference>
<proteinExistence type="predicted"/>
<evidence type="ECO:0000256" key="3">
    <source>
        <dbReference type="ARBA" id="ARBA00023015"/>
    </source>
</evidence>
<feature type="region of interest" description="Disordered" evidence="6">
    <location>
        <begin position="529"/>
        <end position="567"/>
    </location>
</feature>
<dbReference type="SMART" id="SM00382">
    <property type="entry name" value="AAA"/>
    <property type="match status" value="1"/>
</dbReference>
<dbReference type="PROSITE" id="PS50045">
    <property type="entry name" value="SIGMA54_INTERACT_4"/>
    <property type="match status" value="1"/>
</dbReference>
<name>A0A9X3EI57_9GAMM</name>
<gene>
    <name evidence="8" type="ORF">OUO13_05825</name>
</gene>
<accession>A0A9X3EI57</accession>
<evidence type="ECO:0000256" key="1">
    <source>
        <dbReference type="ARBA" id="ARBA00022741"/>
    </source>
</evidence>
<dbReference type="InterPro" id="IPR025943">
    <property type="entry name" value="Sigma_54_int_dom_ATP-bd_2"/>
</dbReference>
<dbReference type="InterPro" id="IPR027417">
    <property type="entry name" value="P-loop_NTPase"/>
</dbReference>
<feature type="domain" description="Sigma-54 factor interaction" evidence="7">
    <location>
        <begin position="256"/>
        <end position="485"/>
    </location>
</feature>
<dbReference type="GO" id="GO:0005524">
    <property type="term" value="F:ATP binding"/>
    <property type="evidence" value="ECO:0007669"/>
    <property type="project" value="UniProtKB-KW"/>
</dbReference>
<dbReference type="InterPro" id="IPR002078">
    <property type="entry name" value="Sigma_54_int"/>
</dbReference>
<dbReference type="PROSITE" id="PS00676">
    <property type="entry name" value="SIGMA54_INTERACT_2"/>
    <property type="match status" value="1"/>
</dbReference>
<dbReference type="SMART" id="SM00989">
    <property type="entry name" value="V4R"/>
    <property type="match status" value="1"/>
</dbReference>
<dbReference type="InterPro" id="IPR003593">
    <property type="entry name" value="AAA+_ATPase"/>
</dbReference>
<evidence type="ECO:0000256" key="5">
    <source>
        <dbReference type="ARBA" id="ARBA00023163"/>
    </source>
</evidence>
<dbReference type="Pfam" id="PF25601">
    <property type="entry name" value="AAA_lid_14"/>
    <property type="match status" value="1"/>
</dbReference>
<dbReference type="InterPro" id="IPR004096">
    <property type="entry name" value="V4R"/>
</dbReference>
<feature type="region of interest" description="Disordered" evidence="6">
    <location>
        <begin position="218"/>
        <end position="240"/>
    </location>
</feature>
<dbReference type="AlphaFoldDB" id="A0A9X3EI57"/>
<dbReference type="Gene3D" id="1.10.8.60">
    <property type="match status" value="1"/>
</dbReference>
<dbReference type="EMBL" id="JAPNOA010000019">
    <property type="protein sequence ID" value="MCY0964696.1"/>
    <property type="molecule type" value="Genomic_DNA"/>
</dbReference>
<dbReference type="CDD" id="cd00009">
    <property type="entry name" value="AAA"/>
    <property type="match status" value="1"/>
</dbReference>
<dbReference type="Pfam" id="PF06505">
    <property type="entry name" value="XylR_N"/>
    <property type="match status" value="1"/>
</dbReference>
<dbReference type="InterPro" id="IPR025944">
    <property type="entry name" value="Sigma_54_int_dom_CS"/>
</dbReference>
<dbReference type="InterPro" id="IPR024096">
    <property type="entry name" value="NO_sig/Golgi_transp_ligand-bd"/>
</dbReference>
<dbReference type="InterPro" id="IPR010523">
    <property type="entry name" value="XylR_N"/>
</dbReference>
<evidence type="ECO:0000259" key="7">
    <source>
        <dbReference type="PROSITE" id="PS50045"/>
    </source>
</evidence>